<dbReference type="AlphaFoldDB" id="A0AA39KHC1"/>
<dbReference type="Gene3D" id="3.40.50.720">
    <property type="entry name" value="NAD(P)-binding Rossmann-like Domain"/>
    <property type="match status" value="2"/>
</dbReference>
<evidence type="ECO:0000313" key="4">
    <source>
        <dbReference type="Proteomes" id="UP001168972"/>
    </source>
</evidence>
<dbReference type="PANTHER" id="PTHR43115:SF4">
    <property type="entry name" value="DEHYDROGENASE_REDUCTASE SDR FAMILY MEMBER 11"/>
    <property type="match status" value="1"/>
</dbReference>
<keyword evidence="2" id="KW-0560">Oxidoreductase</keyword>
<reference evidence="3" key="2">
    <citation type="submission" date="2023-03" db="EMBL/GenBank/DDBJ databases">
        <authorList>
            <person name="Inwood S.N."/>
            <person name="Skelly J.G."/>
            <person name="Guhlin J."/>
            <person name="Harrop T.W.R."/>
            <person name="Goldson S.G."/>
            <person name="Dearden P.K."/>
        </authorList>
    </citation>
    <scope>NUCLEOTIDE SEQUENCE</scope>
    <source>
        <strain evidence="3">Lincoln</strain>
        <tissue evidence="3">Whole body</tissue>
    </source>
</reference>
<evidence type="ECO:0000313" key="3">
    <source>
        <dbReference type="EMBL" id="KAK0161996.1"/>
    </source>
</evidence>
<protein>
    <submittedName>
        <fullName evidence="3">Uncharacterized protein</fullName>
    </submittedName>
</protein>
<reference evidence="3" key="1">
    <citation type="journal article" date="2023" name="bioRxiv">
        <title>Scaffold-level genome assemblies of two parasitoid biocontrol wasps reveal the parthenogenesis mechanism and an associated novel virus.</title>
        <authorList>
            <person name="Inwood S."/>
            <person name="Skelly J."/>
            <person name="Guhlin J."/>
            <person name="Harrop T."/>
            <person name="Goldson S."/>
            <person name="Dearden P."/>
        </authorList>
    </citation>
    <scope>NUCLEOTIDE SEQUENCE</scope>
    <source>
        <strain evidence="3">Lincoln</strain>
        <tissue evidence="3">Whole body</tissue>
    </source>
</reference>
<keyword evidence="4" id="KW-1185">Reference proteome</keyword>
<proteinExistence type="inferred from homology"/>
<dbReference type="Pfam" id="PF00106">
    <property type="entry name" value="adh_short"/>
    <property type="match status" value="2"/>
</dbReference>
<dbReference type="SUPFAM" id="SSF51735">
    <property type="entry name" value="NAD(P)-binding Rossmann-fold domains"/>
    <property type="match status" value="1"/>
</dbReference>
<accession>A0AA39KHC1</accession>
<dbReference type="InterPro" id="IPR036291">
    <property type="entry name" value="NAD(P)-bd_dom_sf"/>
</dbReference>
<gene>
    <name evidence="3" type="ORF">PV327_008380</name>
</gene>
<dbReference type="Proteomes" id="UP001168972">
    <property type="component" value="Unassembled WGS sequence"/>
</dbReference>
<comment type="similarity">
    <text evidence="1">Belongs to the short-chain dehydrogenases/reductases (SDR) family.</text>
</comment>
<sequence length="149" mass="16117">MNRWIGKSAVVTGASSGIGEAIAKSLADAGMNVIGLARRVDRLEELSIELQSTKGSFQYLHSTKFALRAMTESLTDEIQLNKDNIRVTGIHPGLVKTEILRHVGHSDDVFDSFPHLKSEQIADCVIFALSAPPGTQVSQIVITPLHGKV</sequence>
<name>A0AA39KHC1_MICHY</name>
<dbReference type="EMBL" id="JAQQBR010001834">
    <property type="protein sequence ID" value="KAK0161996.1"/>
    <property type="molecule type" value="Genomic_DNA"/>
</dbReference>
<evidence type="ECO:0000256" key="1">
    <source>
        <dbReference type="ARBA" id="ARBA00006484"/>
    </source>
</evidence>
<dbReference type="InterPro" id="IPR002347">
    <property type="entry name" value="SDR_fam"/>
</dbReference>
<evidence type="ECO:0000256" key="2">
    <source>
        <dbReference type="ARBA" id="ARBA00023002"/>
    </source>
</evidence>
<comment type="caution">
    <text evidence="3">The sequence shown here is derived from an EMBL/GenBank/DDBJ whole genome shotgun (WGS) entry which is preliminary data.</text>
</comment>
<dbReference type="GO" id="GO:0016491">
    <property type="term" value="F:oxidoreductase activity"/>
    <property type="evidence" value="ECO:0007669"/>
    <property type="project" value="UniProtKB-KW"/>
</dbReference>
<organism evidence="3 4">
    <name type="scientific">Microctonus hyperodae</name>
    <name type="common">Parasitoid wasp</name>
    <dbReference type="NCBI Taxonomy" id="165561"/>
    <lineage>
        <taxon>Eukaryota</taxon>
        <taxon>Metazoa</taxon>
        <taxon>Ecdysozoa</taxon>
        <taxon>Arthropoda</taxon>
        <taxon>Hexapoda</taxon>
        <taxon>Insecta</taxon>
        <taxon>Pterygota</taxon>
        <taxon>Neoptera</taxon>
        <taxon>Endopterygota</taxon>
        <taxon>Hymenoptera</taxon>
        <taxon>Apocrita</taxon>
        <taxon>Ichneumonoidea</taxon>
        <taxon>Braconidae</taxon>
        <taxon>Euphorinae</taxon>
        <taxon>Microctonus</taxon>
    </lineage>
</organism>
<dbReference type="PANTHER" id="PTHR43115">
    <property type="entry name" value="DEHYDROGENASE/REDUCTASE SDR FAMILY MEMBER 11"/>
    <property type="match status" value="1"/>
</dbReference>